<organism evidence="3 4">
    <name type="scientific">Pleurodeles waltl</name>
    <name type="common">Iberian ribbed newt</name>
    <dbReference type="NCBI Taxonomy" id="8319"/>
    <lineage>
        <taxon>Eukaryota</taxon>
        <taxon>Metazoa</taxon>
        <taxon>Chordata</taxon>
        <taxon>Craniata</taxon>
        <taxon>Vertebrata</taxon>
        <taxon>Euteleostomi</taxon>
        <taxon>Amphibia</taxon>
        <taxon>Batrachia</taxon>
        <taxon>Caudata</taxon>
        <taxon>Salamandroidea</taxon>
        <taxon>Salamandridae</taxon>
        <taxon>Pleurodelinae</taxon>
        <taxon>Pleurodeles</taxon>
    </lineage>
</organism>
<protein>
    <submittedName>
        <fullName evidence="3">Uncharacterized protein</fullName>
    </submittedName>
</protein>
<sequence length="71" mass="7650">MCKPQKNKEGALQPGKEDAQRRRPSKLRGFRCSAKGTRVSPLLVGIFLIDSVMLSLAISGPVPPAFVVSTL</sequence>
<feature type="region of interest" description="Disordered" evidence="1">
    <location>
        <begin position="1"/>
        <end position="28"/>
    </location>
</feature>
<evidence type="ECO:0000256" key="1">
    <source>
        <dbReference type="SAM" id="MobiDB-lite"/>
    </source>
</evidence>
<comment type="caution">
    <text evidence="3">The sequence shown here is derived from an EMBL/GenBank/DDBJ whole genome shotgun (WGS) entry which is preliminary data.</text>
</comment>
<evidence type="ECO:0000313" key="3">
    <source>
        <dbReference type="EMBL" id="KAJ1184955.1"/>
    </source>
</evidence>
<evidence type="ECO:0000313" key="4">
    <source>
        <dbReference type="Proteomes" id="UP001066276"/>
    </source>
</evidence>
<gene>
    <name evidence="3" type="ORF">NDU88_001751</name>
</gene>
<dbReference type="AlphaFoldDB" id="A0AAV7U7W0"/>
<accession>A0AAV7U7W0</accession>
<keyword evidence="4" id="KW-1185">Reference proteome</keyword>
<keyword evidence="2" id="KW-1133">Transmembrane helix</keyword>
<name>A0AAV7U7W0_PLEWA</name>
<feature type="transmembrane region" description="Helical" evidence="2">
    <location>
        <begin position="41"/>
        <end position="62"/>
    </location>
</feature>
<evidence type="ECO:0000256" key="2">
    <source>
        <dbReference type="SAM" id="Phobius"/>
    </source>
</evidence>
<dbReference type="Proteomes" id="UP001066276">
    <property type="component" value="Chromosome 3_1"/>
</dbReference>
<reference evidence="3" key="1">
    <citation type="journal article" date="2022" name="bioRxiv">
        <title>Sequencing and chromosome-scale assembly of the giantPleurodeles waltlgenome.</title>
        <authorList>
            <person name="Brown T."/>
            <person name="Elewa A."/>
            <person name="Iarovenko S."/>
            <person name="Subramanian E."/>
            <person name="Araus A.J."/>
            <person name="Petzold A."/>
            <person name="Susuki M."/>
            <person name="Suzuki K.-i.T."/>
            <person name="Hayashi T."/>
            <person name="Toyoda A."/>
            <person name="Oliveira C."/>
            <person name="Osipova E."/>
            <person name="Leigh N.D."/>
            <person name="Simon A."/>
            <person name="Yun M.H."/>
        </authorList>
    </citation>
    <scope>NUCLEOTIDE SEQUENCE</scope>
    <source>
        <strain evidence="3">20211129_DDA</strain>
        <tissue evidence="3">Liver</tissue>
    </source>
</reference>
<dbReference type="EMBL" id="JANPWB010000005">
    <property type="protein sequence ID" value="KAJ1184955.1"/>
    <property type="molecule type" value="Genomic_DNA"/>
</dbReference>
<keyword evidence="2" id="KW-0812">Transmembrane</keyword>
<proteinExistence type="predicted"/>
<keyword evidence="2" id="KW-0472">Membrane</keyword>